<reference evidence="2" key="1">
    <citation type="submission" date="2015-01" db="EMBL/GenBank/DDBJ databases">
        <authorList>
            <person name="Xiang T."/>
            <person name="Song Y."/>
            <person name="Huang L."/>
            <person name="Wang B."/>
            <person name="Wu P."/>
        </authorList>
    </citation>
    <scope>NUCLEOTIDE SEQUENCE [LARGE SCALE GENOMIC DNA]</scope>
    <source>
        <strain evidence="2">V1</strain>
    </source>
</reference>
<proteinExistence type="predicted"/>
<dbReference type="AlphaFoldDB" id="A0A0B7GQ39"/>
<reference evidence="3 5" key="3">
    <citation type="submission" date="2019-08" db="EMBL/GenBank/DDBJ databases">
        <authorList>
            <person name="Kuhnert P."/>
        </authorList>
    </citation>
    <scope>NUCLEOTIDE SEQUENCE [LARGE SCALE GENOMIC DNA]</scope>
    <source>
        <strain evidence="3 5">B36.5</strain>
    </source>
</reference>
<reference evidence="4" key="2">
    <citation type="submission" date="2015-01" db="EMBL/GenBank/DDBJ databases">
        <authorList>
            <person name="Manzoor Shahid"/>
            <person name="Zubair Saima"/>
        </authorList>
    </citation>
    <scope>NUCLEOTIDE SEQUENCE [LARGE SCALE GENOMIC DNA]</scope>
    <source>
        <strain evidence="4">V1</strain>
    </source>
</reference>
<evidence type="ECO:0000313" key="4">
    <source>
        <dbReference type="Proteomes" id="UP000042527"/>
    </source>
</evidence>
<dbReference type="InterPro" id="IPR036388">
    <property type="entry name" value="WH-like_DNA-bd_sf"/>
</dbReference>
<dbReference type="InterPro" id="IPR036390">
    <property type="entry name" value="WH_DNA-bd_sf"/>
</dbReference>
<feature type="domain" description="Helix-turn-helix type 11" evidence="1">
    <location>
        <begin position="10"/>
        <end position="37"/>
    </location>
</feature>
<dbReference type="EMBL" id="CP042817">
    <property type="protein sequence ID" value="QEJ98950.1"/>
    <property type="molecule type" value="Genomic_DNA"/>
</dbReference>
<protein>
    <submittedName>
        <fullName evidence="3">HTH domain-containing protein</fullName>
    </submittedName>
</protein>
<accession>A0A0B7GQ39</accession>
<dbReference type="SUPFAM" id="SSF46785">
    <property type="entry name" value="Winged helix' DNA-binding domain"/>
    <property type="match status" value="1"/>
</dbReference>
<keyword evidence="4" id="KW-1185">Reference proteome</keyword>
<dbReference type="InterPro" id="IPR013196">
    <property type="entry name" value="HTH_11"/>
</dbReference>
<evidence type="ECO:0000313" key="3">
    <source>
        <dbReference type="EMBL" id="QEJ98950.1"/>
    </source>
</evidence>
<sequence>MDRGVLEKKTNVSEIADRLNRSRQTIYNVVNYLKKGGSIQQ</sequence>
<dbReference type="Gene3D" id="1.10.10.10">
    <property type="entry name" value="Winged helix-like DNA-binding domain superfamily/Winged helix DNA-binding domain"/>
    <property type="match status" value="1"/>
</dbReference>
<organism evidence="2 4">
    <name type="scientific">Treponema phagedenis</name>
    <dbReference type="NCBI Taxonomy" id="162"/>
    <lineage>
        <taxon>Bacteria</taxon>
        <taxon>Pseudomonadati</taxon>
        <taxon>Spirochaetota</taxon>
        <taxon>Spirochaetia</taxon>
        <taxon>Spirochaetales</taxon>
        <taxon>Treponemataceae</taxon>
        <taxon>Treponema</taxon>
    </lineage>
</organism>
<dbReference type="EMBL" id="CDNC01000002">
    <property type="protein sequence ID" value="CEM60709.1"/>
    <property type="molecule type" value="Genomic_DNA"/>
</dbReference>
<evidence type="ECO:0000313" key="2">
    <source>
        <dbReference type="EMBL" id="CEM60709.1"/>
    </source>
</evidence>
<evidence type="ECO:0000259" key="1">
    <source>
        <dbReference type="Pfam" id="PF08279"/>
    </source>
</evidence>
<evidence type="ECO:0000313" key="5">
    <source>
        <dbReference type="Proteomes" id="UP000323594"/>
    </source>
</evidence>
<dbReference type="Pfam" id="PF08279">
    <property type="entry name" value="HTH_11"/>
    <property type="match status" value="1"/>
</dbReference>
<dbReference type="Proteomes" id="UP000323594">
    <property type="component" value="Chromosome"/>
</dbReference>
<name>A0A0B7GQ39_TREPH</name>
<dbReference type="RefSeq" id="WP_004266450.1">
    <property type="nucleotide sequence ID" value="NZ_VOQA01000001.1"/>
</dbReference>
<dbReference type="Proteomes" id="UP000042527">
    <property type="component" value="Unassembled WGS sequence"/>
</dbReference>
<gene>
    <name evidence="3" type="ORF">FUT82_13735</name>
    <name evidence="2" type="ORF">TPHV1_100029</name>
</gene>